<dbReference type="EMBL" id="ML121528">
    <property type="protein sequence ID" value="RPB28784.1"/>
    <property type="molecule type" value="Genomic_DNA"/>
</dbReference>
<reference evidence="1 2" key="1">
    <citation type="journal article" date="2018" name="Nat. Ecol. Evol.">
        <title>Pezizomycetes genomes reveal the molecular basis of ectomycorrhizal truffle lifestyle.</title>
        <authorList>
            <person name="Murat C."/>
            <person name="Payen T."/>
            <person name="Noel B."/>
            <person name="Kuo A."/>
            <person name="Morin E."/>
            <person name="Chen J."/>
            <person name="Kohler A."/>
            <person name="Krizsan K."/>
            <person name="Balestrini R."/>
            <person name="Da Silva C."/>
            <person name="Montanini B."/>
            <person name="Hainaut M."/>
            <person name="Levati E."/>
            <person name="Barry K.W."/>
            <person name="Belfiori B."/>
            <person name="Cichocki N."/>
            <person name="Clum A."/>
            <person name="Dockter R.B."/>
            <person name="Fauchery L."/>
            <person name="Guy J."/>
            <person name="Iotti M."/>
            <person name="Le Tacon F."/>
            <person name="Lindquist E.A."/>
            <person name="Lipzen A."/>
            <person name="Malagnac F."/>
            <person name="Mello A."/>
            <person name="Molinier V."/>
            <person name="Miyauchi S."/>
            <person name="Poulain J."/>
            <person name="Riccioni C."/>
            <person name="Rubini A."/>
            <person name="Sitrit Y."/>
            <person name="Splivallo R."/>
            <person name="Traeger S."/>
            <person name="Wang M."/>
            <person name="Zifcakova L."/>
            <person name="Wipf D."/>
            <person name="Zambonelli A."/>
            <person name="Paolocci F."/>
            <person name="Nowrousian M."/>
            <person name="Ottonello S."/>
            <person name="Baldrian P."/>
            <person name="Spatafora J.W."/>
            <person name="Henrissat B."/>
            <person name="Nagy L.G."/>
            <person name="Aury J.M."/>
            <person name="Wincker P."/>
            <person name="Grigoriev I.V."/>
            <person name="Bonfante P."/>
            <person name="Martin F.M."/>
        </authorList>
    </citation>
    <scope>NUCLEOTIDE SEQUENCE [LARGE SCALE GENOMIC DNA]</scope>
    <source>
        <strain evidence="1 2">ATCC MYA-4762</strain>
    </source>
</reference>
<evidence type="ECO:0000313" key="2">
    <source>
        <dbReference type="Proteomes" id="UP000267821"/>
    </source>
</evidence>
<protein>
    <submittedName>
        <fullName evidence="1">Uncharacterized protein</fullName>
    </submittedName>
</protein>
<proteinExistence type="predicted"/>
<keyword evidence="2" id="KW-1185">Reference proteome</keyword>
<feature type="non-terminal residue" evidence="1">
    <location>
        <position position="1"/>
    </location>
</feature>
<accession>A0A3N4M0S7</accession>
<sequence length="193" mass="21589">GKPLHHNYHRIKGPKPPHLPLGYLHIFFLFPANYSLDTTMCINNTYSCPTWKHKRKETISCVTHYGSQFEPKTSSLAPQPPQRCCPGSIISQHLQATCQSCSTAYRADFEETLRCSITMSRSQLVQARSQCGSGGSVEGGVAKEVTCQAPRAWAIKREDTVGSLLARKDTTTVQTEGGIRRRDAIHVNRLWLF</sequence>
<dbReference type="InParanoid" id="A0A3N4M0S7"/>
<dbReference type="Proteomes" id="UP000267821">
    <property type="component" value="Unassembled WGS sequence"/>
</dbReference>
<organism evidence="1 2">
    <name type="scientific">Terfezia boudieri ATCC MYA-4762</name>
    <dbReference type="NCBI Taxonomy" id="1051890"/>
    <lineage>
        <taxon>Eukaryota</taxon>
        <taxon>Fungi</taxon>
        <taxon>Dikarya</taxon>
        <taxon>Ascomycota</taxon>
        <taxon>Pezizomycotina</taxon>
        <taxon>Pezizomycetes</taxon>
        <taxon>Pezizales</taxon>
        <taxon>Pezizaceae</taxon>
        <taxon>Terfezia</taxon>
    </lineage>
</organism>
<gene>
    <name evidence="1" type="ORF">L211DRAFT_881031</name>
</gene>
<name>A0A3N4M0S7_9PEZI</name>
<dbReference type="AlphaFoldDB" id="A0A3N4M0S7"/>
<evidence type="ECO:0000313" key="1">
    <source>
        <dbReference type="EMBL" id="RPB28784.1"/>
    </source>
</evidence>